<organism evidence="2 3">
    <name type="scientific">Bacteriovorax antarcticus</name>
    <dbReference type="NCBI Taxonomy" id="3088717"/>
    <lineage>
        <taxon>Bacteria</taxon>
        <taxon>Pseudomonadati</taxon>
        <taxon>Bdellovibrionota</taxon>
        <taxon>Bacteriovoracia</taxon>
        <taxon>Bacteriovoracales</taxon>
        <taxon>Bacteriovoracaceae</taxon>
        <taxon>Bacteriovorax</taxon>
    </lineage>
</organism>
<protein>
    <submittedName>
        <fullName evidence="2">Uncharacterized protein</fullName>
    </submittedName>
</protein>
<dbReference type="Proteomes" id="UP001302274">
    <property type="component" value="Unassembled WGS sequence"/>
</dbReference>
<accession>A0ABU5W0K3</accession>
<name>A0ABU5W0K3_9BACT</name>
<evidence type="ECO:0000256" key="1">
    <source>
        <dbReference type="SAM" id="MobiDB-lite"/>
    </source>
</evidence>
<comment type="caution">
    <text evidence="2">The sequence shown here is derived from an EMBL/GenBank/DDBJ whole genome shotgun (WGS) entry which is preliminary data.</text>
</comment>
<keyword evidence="3" id="KW-1185">Reference proteome</keyword>
<evidence type="ECO:0000313" key="2">
    <source>
        <dbReference type="EMBL" id="MEA9357360.1"/>
    </source>
</evidence>
<reference evidence="2 3" key="1">
    <citation type="submission" date="2023-11" db="EMBL/GenBank/DDBJ databases">
        <title>A Novel Polar Bacteriovorax (B. antarcticus) Isolated from the Biocrust in Antarctica.</title>
        <authorList>
            <person name="Mun W."/>
            <person name="Choi S.Y."/>
            <person name="Mitchell R.J."/>
        </authorList>
    </citation>
    <scope>NUCLEOTIDE SEQUENCE [LARGE SCALE GENOMIC DNA]</scope>
    <source>
        <strain evidence="2 3">PP10</strain>
    </source>
</reference>
<dbReference type="EMBL" id="JAYGJQ010000002">
    <property type="protein sequence ID" value="MEA9357360.1"/>
    <property type="molecule type" value="Genomic_DNA"/>
</dbReference>
<evidence type="ECO:0000313" key="3">
    <source>
        <dbReference type="Proteomes" id="UP001302274"/>
    </source>
</evidence>
<sequence>MKSKKHLEVVQKKEEKRILEHVPNQSRAPGQIQGFSKQLKKNVGQGRGQRVKAGSNKGF</sequence>
<feature type="region of interest" description="Disordered" evidence="1">
    <location>
        <begin position="39"/>
        <end position="59"/>
    </location>
</feature>
<proteinExistence type="predicted"/>
<gene>
    <name evidence="2" type="ORF">SHI21_14130</name>
</gene>
<dbReference type="RefSeq" id="WP_323577340.1">
    <property type="nucleotide sequence ID" value="NZ_JAYGJQ010000002.1"/>
</dbReference>